<protein>
    <submittedName>
        <fullName evidence="8">DoxX family protein</fullName>
    </submittedName>
</protein>
<feature type="transmembrane region" description="Helical" evidence="7">
    <location>
        <begin position="74"/>
        <end position="95"/>
    </location>
</feature>
<keyword evidence="5 7" id="KW-1133">Transmembrane helix</keyword>
<reference evidence="8 9" key="1">
    <citation type="submission" date="2022-04" db="EMBL/GenBank/DDBJ databases">
        <title>Rhizobium coralii sp. nov., isolated from coral Turbinaria peltata.</title>
        <authorList>
            <person name="Sun H."/>
        </authorList>
    </citation>
    <scope>NUCLEOTIDE SEQUENCE [LARGE SCALE GENOMIC DNA]</scope>
    <source>
        <strain evidence="8 9">NTR19</strain>
    </source>
</reference>
<evidence type="ECO:0000256" key="3">
    <source>
        <dbReference type="ARBA" id="ARBA00022475"/>
    </source>
</evidence>
<organism evidence="8 9">
    <name type="scientific">Neorhizobium turbinariae</name>
    <dbReference type="NCBI Taxonomy" id="2937795"/>
    <lineage>
        <taxon>Bacteria</taxon>
        <taxon>Pseudomonadati</taxon>
        <taxon>Pseudomonadota</taxon>
        <taxon>Alphaproteobacteria</taxon>
        <taxon>Hyphomicrobiales</taxon>
        <taxon>Rhizobiaceae</taxon>
        <taxon>Rhizobium/Agrobacterium group</taxon>
        <taxon>Neorhizobium</taxon>
    </lineage>
</organism>
<comment type="subcellular location">
    <subcellularLocation>
        <location evidence="1">Cell membrane</location>
        <topology evidence="1">Multi-pass membrane protein</topology>
    </subcellularLocation>
</comment>
<keyword evidence="6 7" id="KW-0472">Membrane</keyword>
<gene>
    <name evidence="8" type="ORF">M0654_12155</name>
</gene>
<comment type="similarity">
    <text evidence="2">Belongs to the DoxX family.</text>
</comment>
<dbReference type="InterPro" id="IPR051907">
    <property type="entry name" value="DoxX-like_oxidoreductase"/>
</dbReference>
<dbReference type="EMBL" id="JALPRY010000012">
    <property type="protein sequence ID" value="MCK8780738.1"/>
    <property type="molecule type" value="Genomic_DNA"/>
</dbReference>
<evidence type="ECO:0000256" key="4">
    <source>
        <dbReference type="ARBA" id="ARBA00022692"/>
    </source>
</evidence>
<dbReference type="InterPro" id="IPR032808">
    <property type="entry name" value="DoxX"/>
</dbReference>
<evidence type="ECO:0000313" key="9">
    <source>
        <dbReference type="Proteomes" id="UP001202827"/>
    </source>
</evidence>
<evidence type="ECO:0000256" key="2">
    <source>
        <dbReference type="ARBA" id="ARBA00006679"/>
    </source>
</evidence>
<evidence type="ECO:0000313" key="8">
    <source>
        <dbReference type="EMBL" id="MCK8780738.1"/>
    </source>
</evidence>
<dbReference type="Proteomes" id="UP001202827">
    <property type="component" value="Unassembled WGS sequence"/>
</dbReference>
<comment type="caution">
    <text evidence="8">The sequence shown here is derived from an EMBL/GenBank/DDBJ whole genome shotgun (WGS) entry which is preliminary data.</text>
</comment>
<dbReference type="PANTHER" id="PTHR33452">
    <property type="entry name" value="OXIDOREDUCTASE CATD-RELATED"/>
    <property type="match status" value="1"/>
</dbReference>
<keyword evidence="3" id="KW-1003">Cell membrane</keyword>
<evidence type="ECO:0000256" key="5">
    <source>
        <dbReference type="ARBA" id="ARBA00022989"/>
    </source>
</evidence>
<dbReference type="RefSeq" id="WP_248683302.1">
    <property type="nucleotide sequence ID" value="NZ_JALPRY010000012.1"/>
</dbReference>
<dbReference type="PANTHER" id="PTHR33452:SF1">
    <property type="entry name" value="INNER MEMBRANE PROTEIN YPHA-RELATED"/>
    <property type="match status" value="1"/>
</dbReference>
<evidence type="ECO:0000256" key="7">
    <source>
        <dbReference type="SAM" id="Phobius"/>
    </source>
</evidence>
<sequence>MSNSSSTNTLLLAARIVLSIMFVMSGFQKLVDPSGTAGMIAGAGLPAATLLAYLVGVFELVAGLAILTGFQTRIAALLLAVFCWFTAFVFHNGAINIPSFSPEANGLLTVFNGLIFWKNVSLGGGFLALAAAGAGAYSIDARRRGSVAFAA</sequence>
<keyword evidence="9" id="KW-1185">Reference proteome</keyword>
<feature type="transmembrane region" description="Helical" evidence="7">
    <location>
        <begin position="43"/>
        <end position="67"/>
    </location>
</feature>
<feature type="transmembrane region" description="Helical" evidence="7">
    <location>
        <begin position="115"/>
        <end position="137"/>
    </location>
</feature>
<keyword evidence="4 7" id="KW-0812">Transmembrane</keyword>
<accession>A0ABT0ISB6</accession>
<evidence type="ECO:0000256" key="6">
    <source>
        <dbReference type="ARBA" id="ARBA00023136"/>
    </source>
</evidence>
<dbReference type="Pfam" id="PF07681">
    <property type="entry name" value="DoxX"/>
    <property type="match status" value="1"/>
</dbReference>
<evidence type="ECO:0000256" key="1">
    <source>
        <dbReference type="ARBA" id="ARBA00004651"/>
    </source>
</evidence>
<proteinExistence type="inferred from homology"/>
<feature type="transmembrane region" description="Helical" evidence="7">
    <location>
        <begin position="12"/>
        <end position="31"/>
    </location>
</feature>
<name>A0ABT0ISB6_9HYPH</name>